<dbReference type="Proteomes" id="UP000499080">
    <property type="component" value="Unassembled WGS sequence"/>
</dbReference>
<sequence>MLRGPTCHRACWQPGQSATDDGVCPSLNYLLSFACVGMRYYVATCKDCCCVDSNHDSIITRLLVNCRFIKLITDAFSRDDRNTQRYNKFSHTQEVGESEACTKNLQKQIQTLSDQSTGVQHPIRSYAEGVEELDFLWRENQRSLVY</sequence>
<proteinExistence type="predicted"/>
<gene>
    <name evidence="1" type="ORF">AVEN_145005_1</name>
</gene>
<dbReference type="EMBL" id="BGPR01140371">
    <property type="protein sequence ID" value="GBN66371.1"/>
    <property type="molecule type" value="Genomic_DNA"/>
</dbReference>
<organism evidence="1 2">
    <name type="scientific">Araneus ventricosus</name>
    <name type="common">Orbweaver spider</name>
    <name type="synonym">Epeira ventricosa</name>
    <dbReference type="NCBI Taxonomy" id="182803"/>
    <lineage>
        <taxon>Eukaryota</taxon>
        <taxon>Metazoa</taxon>
        <taxon>Ecdysozoa</taxon>
        <taxon>Arthropoda</taxon>
        <taxon>Chelicerata</taxon>
        <taxon>Arachnida</taxon>
        <taxon>Araneae</taxon>
        <taxon>Araneomorphae</taxon>
        <taxon>Entelegynae</taxon>
        <taxon>Araneoidea</taxon>
        <taxon>Araneidae</taxon>
        <taxon>Araneus</taxon>
    </lineage>
</organism>
<reference evidence="1 2" key="1">
    <citation type="journal article" date="2019" name="Sci. Rep.">
        <title>Orb-weaving spider Araneus ventricosus genome elucidates the spidroin gene catalogue.</title>
        <authorList>
            <person name="Kono N."/>
            <person name="Nakamura H."/>
            <person name="Ohtoshi R."/>
            <person name="Moran D.A.P."/>
            <person name="Shinohara A."/>
            <person name="Yoshida Y."/>
            <person name="Fujiwara M."/>
            <person name="Mori M."/>
            <person name="Tomita M."/>
            <person name="Arakawa K."/>
        </authorList>
    </citation>
    <scope>NUCLEOTIDE SEQUENCE [LARGE SCALE GENOMIC DNA]</scope>
</reference>
<dbReference type="PROSITE" id="PS51257">
    <property type="entry name" value="PROKAR_LIPOPROTEIN"/>
    <property type="match status" value="1"/>
</dbReference>
<evidence type="ECO:0000313" key="1">
    <source>
        <dbReference type="EMBL" id="GBN66371.1"/>
    </source>
</evidence>
<protein>
    <submittedName>
        <fullName evidence="1">Uncharacterized protein</fullName>
    </submittedName>
</protein>
<name>A0A4Y2QST0_ARAVE</name>
<accession>A0A4Y2QST0</accession>
<comment type="caution">
    <text evidence="1">The sequence shown here is derived from an EMBL/GenBank/DDBJ whole genome shotgun (WGS) entry which is preliminary data.</text>
</comment>
<keyword evidence="2" id="KW-1185">Reference proteome</keyword>
<evidence type="ECO:0000313" key="2">
    <source>
        <dbReference type="Proteomes" id="UP000499080"/>
    </source>
</evidence>
<dbReference type="AlphaFoldDB" id="A0A4Y2QST0"/>